<dbReference type="RefSeq" id="WP_307391056.1">
    <property type="nucleotide sequence ID" value="NZ_BAAADK010000018.1"/>
</dbReference>
<accession>A0ABT9VV41</accession>
<sequence>MSDQVCKACGSNSFTTGVVGGAYSSIMPVNKVFSTGSKMLLTFCKKCGEVASIKVKNPEKF</sequence>
<proteinExistence type="predicted"/>
<keyword evidence="2" id="KW-1185">Reference proteome</keyword>
<dbReference type="EMBL" id="JAUSTY010000002">
    <property type="protein sequence ID" value="MDQ0164846.1"/>
    <property type="molecule type" value="Genomic_DNA"/>
</dbReference>
<name>A0ABT9VV41_9BACI</name>
<evidence type="ECO:0000313" key="1">
    <source>
        <dbReference type="EMBL" id="MDQ0164846.1"/>
    </source>
</evidence>
<comment type="caution">
    <text evidence="1">The sequence shown here is derived from an EMBL/GenBank/DDBJ whole genome shotgun (WGS) entry which is preliminary data.</text>
</comment>
<protein>
    <submittedName>
        <fullName evidence="1">Nucleic acid-binding Zn-ribbon protein</fullName>
    </submittedName>
</protein>
<organism evidence="1 2">
    <name type="scientific">Caldalkalibacillus horti</name>
    <dbReference type="NCBI Taxonomy" id="77523"/>
    <lineage>
        <taxon>Bacteria</taxon>
        <taxon>Bacillati</taxon>
        <taxon>Bacillota</taxon>
        <taxon>Bacilli</taxon>
        <taxon>Bacillales</taxon>
        <taxon>Bacillaceae</taxon>
        <taxon>Caldalkalibacillus</taxon>
    </lineage>
</organism>
<gene>
    <name evidence="1" type="ORF">J2S11_000746</name>
</gene>
<reference evidence="1 2" key="1">
    <citation type="submission" date="2023-07" db="EMBL/GenBank/DDBJ databases">
        <title>Genomic Encyclopedia of Type Strains, Phase IV (KMG-IV): sequencing the most valuable type-strain genomes for metagenomic binning, comparative biology and taxonomic classification.</title>
        <authorList>
            <person name="Goeker M."/>
        </authorList>
    </citation>
    <scope>NUCLEOTIDE SEQUENCE [LARGE SCALE GENOMIC DNA]</scope>
    <source>
        <strain evidence="1 2">DSM 12751</strain>
    </source>
</reference>
<dbReference type="Proteomes" id="UP001235840">
    <property type="component" value="Unassembled WGS sequence"/>
</dbReference>
<evidence type="ECO:0000313" key="2">
    <source>
        <dbReference type="Proteomes" id="UP001235840"/>
    </source>
</evidence>